<proteinExistence type="predicted"/>
<comment type="caution">
    <text evidence="1">The sequence shown here is derived from an EMBL/GenBank/DDBJ whole genome shotgun (WGS) entry which is preliminary data.</text>
</comment>
<organism evidence="1 2">
    <name type="scientific">Acrasis kona</name>
    <dbReference type="NCBI Taxonomy" id="1008807"/>
    <lineage>
        <taxon>Eukaryota</taxon>
        <taxon>Discoba</taxon>
        <taxon>Heterolobosea</taxon>
        <taxon>Tetramitia</taxon>
        <taxon>Eutetramitia</taxon>
        <taxon>Acrasidae</taxon>
        <taxon>Acrasis</taxon>
    </lineage>
</organism>
<gene>
    <name evidence="1" type="ORF">AKO1_004865</name>
</gene>
<evidence type="ECO:0000313" key="1">
    <source>
        <dbReference type="EMBL" id="KAL0484237.1"/>
    </source>
</evidence>
<evidence type="ECO:0000313" key="2">
    <source>
        <dbReference type="Proteomes" id="UP001431209"/>
    </source>
</evidence>
<reference evidence="1 2" key="1">
    <citation type="submission" date="2024-03" db="EMBL/GenBank/DDBJ databases">
        <title>The Acrasis kona genome and developmental transcriptomes reveal deep origins of eukaryotic multicellular pathways.</title>
        <authorList>
            <person name="Sheikh S."/>
            <person name="Fu C.-J."/>
            <person name="Brown M.W."/>
            <person name="Baldauf S.L."/>
        </authorList>
    </citation>
    <scope>NUCLEOTIDE SEQUENCE [LARGE SCALE GENOMIC DNA]</scope>
    <source>
        <strain evidence="1 2">ATCC MYA-3509</strain>
    </source>
</reference>
<dbReference type="Proteomes" id="UP001431209">
    <property type="component" value="Unassembled WGS sequence"/>
</dbReference>
<keyword evidence="2" id="KW-1185">Reference proteome</keyword>
<name>A0AAW2Z6F2_9EUKA</name>
<dbReference type="EMBL" id="JAOPGA020001029">
    <property type="protein sequence ID" value="KAL0484237.1"/>
    <property type="molecule type" value="Genomic_DNA"/>
</dbReference>
<protein>
    <submittedName>
        <fullName evidence="1">SfsA</fullName>
    </submittedName>
</protein>
<sequence length="183" mass="21707">MIPLYLLWTQRFEKFHQVFKIILAKKKGLRWSFLQYCLGIVQNVVKDSIEGDDENHRVSGANTSRPIRYLFKREEKEEIEEIRGVEFCVRSKVEFTKDRVLRVGDWVRSEDQVMCLEEILVNEEVILVFGIKYNLQQSDIPFCKLAVKEQHQDEENLDKWFLNDCDKVHVIVLGDHIYCNLIG</sequence>
<dbReference type="AlphaFoldDB" id="A0AAW2Z6F2"/>
<accession>A0AAW2Z6F2</accession>